<dbReference type="EMBL" id="DS995703">
    <property type="protein sequence ID" value="EEQ30034.1"/>
    <property type="molecule type" value="Genomic_DNA"/>
</dbReference>
<dbReference type="RefSeq" id="XP_002847347.1">
    <property type="nucleotide sequence ID" value="XM_002847301.1"/>
</dbReference>
<accession>C5FK12</accession>
<name>C5FK12_ARTOC</name>
<reference evidence="2" key="1">
    <citation type="journal article" date="2012" name="MBio">
        <title>Comparative genome analysis of Trichophyton rubrum and related dermatophytes reveals candidate genes involved in infection.</title>
        <authorList>
            <person name="Martinez D.A."/>
            <person name="Oliver B.G."/>
            <person name="Graeser Y."/>
            <person name="Goldberg J.M."/>
            <person name="Li W."/>
            <person name="Martinez-Rossi N.M."/>
            <person name="Monod M."/>
            <person name="Shelest E."/>
            <person name="Barton R.C."/>
            <person name="Birch E."/>
            <person name="Brakhage A.A."/>
            <person name="Chen Z."/>
            <person name="Gurr S.J."/>
            <person name="Heiman D."/>
            <person name="Heitman J."/>
            <person name="Kosti I."/>
            <person name="Rossi A."/>
            <person name="Saif S."/>
            <person name="Samalova M."/>
            <person name="Saunders C.W."/>
            <person name="Shea T."/>
            <person name="Summerbell R.C."/>
            <person name="Xu J."/>
            <person name="Young S."/>
            <person name="Zeng Q."/>
            <person name="Birren B.W."/>
            <person name="Cuomo C.A."/>
            <person name="White T.C."/>
        </authorList>
    </citation>
    <scope>NUCLEOTIDE SEQUENCE [LARGE SCALE GENOMIC DNA]</scope>
    <source>
        <strain evidence="2">ATCC MYA-4605 / CBS 113480</strain>
    </source>
</reference>
<dbReference type="OMA" id="VKIVNVH"/>
<dbReference type="PANTHER" id="PTHR13812:SF23">
    <property type="entry name" value="PRNX PROTEIN"/>
    <property type="match status" value="1"/>
</dbReference>
<dbReference type="InterPro" id="IPR036291">
    <property type="entry name" value="NAD(P)-bd_dom_sf"/>
</dbReference>
<evidence type="ECO:0000313" key="1">
    <source>
        <dbReference type="EMBL" id="EEQ30034.1"/>
    </source>
</evidence>
<dbReference type="OrthoDB" id="41492at2759"/>
<evidence type="ECO:0000313" key="2">
    <source>
        <dbReference type="Proteomes" id="UP000002035"/>
    </source>
</evidence>
<dbReference type="InterPro" id="IPR003462">
    <property type="entry name" value="ODC_Mu_crystall"/>
</dbReference>
<proteinExistence type="predicted"/>
<organism evidence="1 2">
    <name type="scientific">Arthroderma otae (strain ATCC MYA-4605 / CBS 113480)</name>
    <name type="common">Microsporum canis</name>
    <dbReference type="NCBI Taxonomy" id="554155"/>
    <lineage>
        <taxon>Eukaryota</taxon>
        <taxon>Fungi</taxon>
        <taxon>Dikarya</taxon>
        <taxon>Ascomycota</taxon>
        <taxon>Pezizomycotina</taxon>
        <taxon>Eurotiomycetes</taxon>
        <taxon>Eurotiomycetidae</taxon>
        <taxon>Onygenales</taxon>
        <taxon>Arthrodermataceae</taxon>
        <taxon>Microsporum</taxon>
    </lineage>
</organism>
<dbReference type="SUPFAM" id="SSF51735">
    <property type="entry name" value="NAD(P)-binding Rossmann-fold domains"/>
    <property type="match status" value="1"/>
</dbReference>
<dbReference type="Pfam" id="PF02423">
    <property type="entry name" value="OCD_Mu_crystall"/>
    <property type="match status" value="1"/>
</dbReference>
<dbReference type="Gene3D" id="3.40.50.720">
    <property type="entry name" value="NAD(P)-binding Rossmann-like Domain"/>
    <property type="match status" value="1"/>
</dbReference>
<evidence type="ECO:0008006" key="3">
    <source>
        <dbReference type="Google" id="ProtNLM"/>
    </source>
</evidence>
<dbReference type="Gene3D" id="3.30.1780.10">
    <property type="entry name" value="ornithine cyclodeaminase, domain 1"/>
    <property type="match status" value="1"/>
</dbReference>
<keyword evidence="2" id="KW-1185">Reference proteome</keyword>
<dbReference type="AlphaFoldDB" id="C5FK12"/>
<dbReference type="GeneID" id="9222830"/>
<dbReference type="eggNOG" id="KOG3007">
    <property type="taxonomic scope" value="Eukaryota"/>
</dbReference>
<sequence length="372" mass="40268">MLVLRESDVAPMLQELTLEQCHRLLQALWRSLAAYSTSGSSSSSNTIHQPMREQIRTDEGSTTLFMPASDTKTTTGVKVVTLPGGGGPPAGAIALFCPHSGQLEGVLNAEMITAFRTALATMIPFHLYQLPQTSSDEDDTVNSGPGGNRLVVFGAGKQAEWHVRLALLLAPSLTTVTVFNRGRAGLDRLRASLADLFATRPAVSFVYISREEEATQKYKDRLRAAVSEADAIFCCTPSTEPLFPHSYLQDGAKEKEETGRRRRQFISLIGSYRPHMHEVDTDTLLSGQTLLVDSKQACLAEAGELISARVRVDQLTEIGQLFPSSSSSPSSLFSSSSVVFKCVGMGIMDLAVGRELLCLASERGLGVPIQDF</sequence>
<dbReference type="PANTHER" id="PTHR13812">
    <property type="entry name" value="KETIMINE REDUCTASE MU-CRYSTALLIN"/>
    <property type="match status" value="1"/>
</dbReference>
<dbReference type="Proteomes" id="UP000002035">
    <property type="component" value="Unassembled WGS sequence"/>
</dbReference>
<dbReference type="STRING" id="554155.C5FK12"/>
<dbReference type="InterPro" id="IPR023401">
    <property type="entry name" value="ODC_N"/>
</dbReference>
<dbReference type="HOGENOM" id="CLU_042088_0_1_1"/>
<dbReference type="VEuPathDB" id="FungiDB:MCYG_02853"/>
<gene>
    <name evidence="1" type="ORF">MCYG_02853</name>
</gene>
<protein>
    <recommendedName>
        <fullName evidence="3">Ornithine cyclodeaminase/mu-crystallin family protein</fullName>
    </recommendedName>
</protein>
<dbReference type="GO" id="GO:0005737">
    <property type="term" value="C:cytoplasm"/>
    <property type="evidence" value="ECO:0007669"/>
    <property type="project" value="TreeGrafter"/>
</dbReference>